<evidence type="ECO:0000313" key="8">
    <source>
        <dbReference type="EMBL" id="SDM58816.1"/>
    </source>
</evidence>
<dbReference type="InterPro" id="IPR017039">
    <property type="entry name" value="Virul_fac_BrkB"/>
</dbReference>
<feature type="transmembrane region" description="Helical" evidence="7">
    <location>
        <begin position="196"/>
        <end position="217"/>
    </location>
</feature>
<feature type="transmembrane region" description="Helical" evidence="7">
    <location>
        <begin position="85"/>
        <end position="104"/>
    </location>
</feature>
<evidence type="ECO:0000256" key="1">
    <source>
        <dbReference type="ARBA" id="ARBA00004651"/>
    </source>
</evidence>
<keyword evidence="3 7" id="KW-0812">Transmembrane</keyword>
<dbReference type="RefSeq" id="WP_089697461.1">
    <property type="nucleotide sequence ID" value="NZ_FNHL01000002.1"/>
</dbReference>
<evidence type="ECO:0000256" key="3">
    <source>
        <dbReference type="ARBA" id="ARBA00022692"/>
    </source>
</evidence>
<organism evidence="8 9">
    <name type="scientific">Halogranum gelatinilyticum</name>
    <dbReference type="NCBI Taxonomy" id="660521"/>
    <lineage>
        <taxon>Archaea</taxon>
        <taxon>Methanobacteriati</taxon>
        <taxon>Methanobacteriota</taxon>
        <taxon>Stenosarchaea group</taxon>
        <taxon>Halobacteria</taxon>
        <taxon>Halobacteriales</taxon>
        <taxon>Haloferacaceae</taxon>
    </lineage>
</organism>
<gene>
    <name evidence="8" type="ORF">SAMN04487949_2174</name>
</gene>
<dbReference type="OrthoDB" id="204872at2157"/>
<evidence type="ECO:0000256" key="4">
    <source>
        <dbReference type="ARBA" id="ARBA00022989"/>
    </source>
</evidence>
<dbReference type="Pfam" id="PF03631">
    <property type="entry name" value="Virul_fac_BrkB"/>
    <property type="match status" value="1"/>
</dbReference>
<keyword evidence="9" id="KW-1185">Reference proteome</keyword>
<dbReference type="STRING" id="660521.SAMN04487949_2174"/>
<feature type="transmembrane region" description="Helical" evidence="7">
    <location>
        <begin position="161"/>
        <end position="184"/>
    </location>
</feature>
<comment type="subcellular location">
    <subcellularLocation>
        <location evidence="1">Cell membrane</location>
        <topology evidence="1">Multi-pass membrane protein</topology>
    </subcellularLocation>
</comment>
<protein>
    <submittedName>
        <fullName evidence="8">Membrane protein</fullName>
    </submittedName>
</protein>
<dbReference type="PANTHER" id="PTHR30213">
    <property type="entry name" value="INNER MEMBRANE PROTEIN YHJD"/>
    <property type="match status" value="1"/>
</dbReference>
<evidence type="ECO:0000256" key="7">
    <source>
        <dbReference type="SAM" id="Phobius"/>
    </source>
</evidence>
<dbReference type="Proteomes" id="UP000199451">
    <property type="component" value="Unassembled WGS sequence"/>
</dbReference>
<dbReference type="PANTHER" id="PTHR30213:SF0">
    <property type="entry name" value="UPF0761 MEMBRANE PROTEIN YIHY"/>
    <property type="match status" value="1"/>
</dbReference>
<feature type="transmembrane region" description="Helical" evidence="7">
    <location>
        <begin position="31"/>
        <end position="54"/>
    </location>
</feature>
<dbReference type="NCBIfam" id="TIGR00765">
    <property type="entry name" value="yihY_not_rbn"/>
    <property type="match status" value="1"/>
</dbReference>
<evidence type="ECO:0000256" key="6">
    <source>
        <dbReference type="SAM" id="MobiDB-lite"/>
    </source>
</evidence>
<accession>A0A1G9UFY1</accession>
<evidence type="ECO:0000256" key="5">
    <source>
        <dbReference type="ARBA" id="ARBA00023136"/>
    </source>
</evidence>
<feature type="region of interest" description="Disordered" evidence="6">
    <location>
        <begin position="337"/>
        <end position="357"/>
    </location>
</feature>
<dbReference type="GO" id="GO:0005886">
    <property type="term" value="C:plasma membrane"/>
    <property type="evidence" value="ECO:0007669"/>
    <property type="project" value="UniProtKB-SubCell"/>
</dbReference>
<sequence length="357" mass="37985">MNRRAERGLEVGRAIVTEIRVEKITFLAGSIAYHAFISLLPLLLLILAAISAVGNSSLEAGFIRLLEAVLTPGARQLLLDELQTAGGSTSLTLVGGVVLVWGTLRIFRGLDTAFSDIYETEAENTLADQLSDGIIVLVTFGLAVVAAVVIQSLIPVGSDGLLAWTLSRLALVVGLSLTFFPMYYIFPDTDVSTVEVLPGTLFAAVGLVTFETLFALYTQGGDKSVVGGILVLLTWLYFSGLVILLGVVINAVLSNRSADVNIRPVIGGVRPVAKREKPERGTVVAALTDLKQLLDTEEDVVVTVGDRSVTLPAPQRYETDTETGRFGLLDGGVGIELRWSPRDDGDSETVAASDSPE</sequence>
<feature type="transmembrane region" description="Helical" evidence="7">
    <location>
        <begin position="134"/>
        <end position="154"/>
    </location>
</feature>
<evidence type="ECO:0000313" key="9">
    <source>
        <dbReference type="Proteomes" id="UP000199451"/>
    </source>
</evidence>
<dbReference type="EMBL" id="FNHL01000002">
    <property type="protein sequence ID" value="SDM58816.1"/>
    <property type="molecule type" value="Genomic_DNA"/>
</dbReference>
<name>A0A1G9UFY1_9EURY</name>
<reference evidence="9" key="1">
    <citation type="submission" date="2016-10" db="EMBL/GenBank/DDBJ databases">
        <authorList>
            <person name="Varghese N."/>
            <person name="Submissions S."/>
        </authorList>
    </citation>
    <scope>NUCLEOTIDE SEQUENCE [LARGE SCALE GENOMIC DNA]</scope>
    <source>
        <strain evidence="9">CGMCC 1.10119</strain>
    </source>
</reference>
<keyword evidence="2" id="KW-1003">Cell membrane</keyword>
<proteinExistence type="predicted"/>
<dbReference type="AlphaFoldDB" id="A0A1G9UFY1"/>
<evidence type="ECO:0000256" key="2">
    <source>
        <dbReference type="ARBA" id="ARBA00022475"/>
    </source>
</evidence>
<keyword evidence="5 7" id="KW-0472">Membrane</keyword>
<keyword evidence="4 7" id="KW-1133">Transmembrane helix</keyword>
<feature type="transmembrane region" description="Helical" evidence="7">
    <location>
        <begin position="229"/>
        <end position="253"/>
    </location>
</feature>